<evidence type="ECO:0000313" key="2">
    <source>
        <dbReference type="EMBL" id="EGO03566.1"/>
    </source>
</evidence>
<proteinExistence type="predicted"/>
<dbReference type="AlphaFoldDB" id="F8PKL9"/>
<protein>
    <submittedName>
        <fullName evidence="2">Uncharacterized protein</fullName>
    </submittedName>
</protein>
<feature type="compositionally biased region" description="Polar residues" evidence="1">
    <location>
        <begin position="182"/>
        <end position="202"/>
    </location>
</feature>
<evidence type="ECO:0000256" key="1">
    <source>
        <dbReference type="SAM" id="MobiDB-lite"/>
    </source>
</evidence>
<dbReference type="Proteomes" id="UP000008063">
    <property type="component" value="Unassembled WGS sequence"/>
</dbReference>
<keyword evidence="3" id="KW-1185">Reference proteome</keyword>
<gene>
    <name evidence="2" type="ORF">SERLA73DRAFT_83625</name>
</gene>
<dbReference type="STRING" id="936435.F8PKL9"/>
<evidence type="ECO:0000313" key="3">
    <source>
        <dbReference type="Proteomes" id="UP000008063"/>
    </source>
</evidence>
<name>F8PKL9_SERL3</name>
<reference evidence="3" key="1">
    <citation type="journal article" date="2011" name="Science">
        <title>The plant cell wall-decomposing machinery underlies the functional diversity of forest fungi.</title>
        <authorList>
            <person name="Eastwood D.C."/>
            <person name="Floudas D."/>
            <person name="Binder M."/>
            <person name="Majcherczyk A."/>
            <person name="Schneider P."/>
            <person name="Aerts A."/>
            <person name="Asiegbu F.O."/>
            <person name="Baker S.E."/>
            <person name="Barry K."/>
            <person name="Bendiksby M."/>
            <person name="Blumentritt M."/>
            <person name="Coutinho P.M."/>
            <person name="Cullen D."/>
            <person name="de Vries R.P."/>
            <person name="Gathman A."/>
            <person name="Goodell B."/>
            <person name="Henrissat B."/>
            <person name="Ihrmark K."/>
            <person name="Kauserud H."/>
            <person name="Kohler A."/>
            <person name="LaButti K."/>
            <person name="Lapidus A."/>
            <person name="Lavin J.L."/>
            <person name="Lee Y.-H."/>
            <person name="Lindquist E."/>
            <person name="Lilly W."/>
            <person name="Lucas S."/>
            <person name="Morin E."/>
            <person name="Murat C."/>
            <person name="Oguiza J.A."/>
            <person name="Park J."/>
            <person name="Pisabarro A.G."/>
            <person name="Riley R."/>
            <person name="Rosling A."/>
            <person name="Salamov A."/>
            <person name="Schmidt O."/>
            <person name="Schmutz J."/>
            <person name="Skrede I."/>
            <person name="Stenlid J."/>
            <person name="Wiebenga A."/>
            <person name="Xie X."/>
            <person name="Kuees U."/>
            <person name="Hibbett D.S."/>
            <person name="Hoffmeister D."/>
            <person name="Hoegberg N."/>
            <person name="Martin F."/>
            <person name="Grigoriev I.V."/>
            <person name="Watkinson S.C."/>
        </authorList>
    </citation>
    <scope>NUCLEOTIDE SEQUENCE [LARGE SCALE GENOMIC DNA]</scope>
    <source>
        <strain evidence="3">strain S7.3</strain>
    </source>
</reference>
<dbReference type="InParanoid" id="F8PKL9"/>
<dbReference type="OrthoDB" id="336240at2759"/>
<dbReference type="HOGENOM" id="CLU_1177885_0_0_1"/>
<feature type="non-terminal residue" evidence="2">
    <location>
        <position position="236"/>
    </location>
</feature>
<organism evidence="3">
    <name type="scientific">Serpula lacrymans var. lacrymans (strain S7.3)</name>
    <name type="common">Dry rot fungus</name>
    <dbReference type="NCBI Taxonomy" id="936435"/>
    <lineage>
        <taxon>Eukaryota</taxon>
        <taxon>Fungi</taxon>
        <taxon>Dikarya</taxon>
        <taxon>Basidiomycota</taxon>
        <taxon>Agaricomycotina</taxon>
        <taxon>Agaricomycetes</taxon>
        <taxon>Agaricomycetidae</taxon>
        <taxon>Boletales</taxon>
        <taxon>Coniophorineae</taxon>
        <taxon>Serpulaceae</taxon>
        <taxon>Serpula</taxon>
    </lineage>
</organism>
<feature type="region of interest" description="Disordered" evidence="1">
    <location>
        <begin position="176"/>
        <end position="208"/>
    </location>
</feature>
<dbReference type="EMBL" id="GL945475">
    <property type="protein sequence ID" value="EGO03566.1"/>
    <property type="molecule type" value="Genomic_DNA"/>
</dbReference>
<accession>F8PKL9</accession>
<sequence>MRALFPSWKGSFDGSKPSLTGLSHEHVITTLNTGLITEGELSSLLHLIRSPESHFLKVPTLPFHSLVSILSKFPADIDSRVFWSTALRDVLFNLTHAAVQVLLSRMRENTNTEEVQLVYDLLRAGAECQVFTTQQMNVLSDLADSCSLPLSFSNTSSPNTNTHSLHTPDSATSITHFRRSSTGHVQSDQVGPFRSESSNSGARATGPHGIKDVVVHDADPFSMIAREFGVEEQLVQ</sequence>